<protein>
    <submittedName>
        <fullName evidence="1">Uncharacterized protein</fullName>
    </submittedName>
</protein>
<dbReference type="AlphaFoldDB" id="A0AAR2KPJ7"/>
<dbReference type="GeneTree" id="ENSGT01150000287249"/>
<name>A0AAR2KPJ7_PYGNA</name>
<gene>
    <name evidence="1" type="primary">CD164</name>
</gene>
<organism evidence="1 2">
    <name type="scientific">Pygocentrus nattereri</name>
    <name type="common">Red-bellied piranha</name>
    <dbReference type="NCBI Taxonomy" id="42514"/>
    <lineage>
        <taxon>Eukaryota</taxon>
        <taxon>Metazoa</taxon>
        <taxon>Chordata</taxon>
        <taxon>Craniata</taxon>
        <taxon>Vertebrata</taxon>
        <taxon>Euteleostomi</taxon>
        <taxon>Actinopterygii</taxon>
        <taxon>Neopterygii</taxon>
        <taxon>Teleostei</taxon>
        <taxon>Ostariophysi</taxon>
        <taxon>Characiformes</taxon>
        <taxon>Characoidei</taxon>
        <taxon>Pygocentrus</taxon>
    </lineage>
</organism>
<reference evidence="1" key="2">
    <citation type="submission" date="2025-08" db="UniProtKB">
        <authorList>
            <consortium name="Ensembl"/>
        </authorList>
    </citation>
    <scope>IDENTIFICATION</scope>
</reference>
<proteinExistence type="predicted"/>
<evidence type="ECO:0000313" key="1">
    <source>
        <dbReference type="Ensembl" id="ENSPNAP00000064337.1"/>
    </source>
</evidence>
<sequence>FHLLLGSCDSYFVITAKQRFSPDLKRPLSQQDGQCFLWPQLCQVILHSEWEFRWMHFLKTFIPKLNNRNMSFNFFLTATPVTATPVTASQVTATPVTATPVTATPVTATPVTATPVTETPVTATPVTATPVTATQVTATPVTATPVTATPVTATPVTATPVTATPVIFWLILRIL</sequence>
<reference evidence="1" key="3">
    <citation type="submission" date="2025-09" db="UniProtKB">
        <authorList>
            <consortium name="Ensembl"/>
        </authorList>
    </citation>
    <scope>IDENTIFICATION</scope>
</reference>
<dbReference type="Ensembl" id="ENSPNAT00000050461.1">
    <property type="protein sequence ID" value="ENSPNAP00000064337.1"/>
    <property type="gene ID" value="ENSPNAG00000031362.1"/>
</dbReference>
<dbReference type="Proteomes" id="UP001501920">
    <property type="component" value="Chromosome 24"/>
</dbReference>
<accession>A0AAR2KPJ7</accession>
<reference evidence="1 2" key="1">
    <citation type="submission" date="2020-10" db="EMBL/GenBank/DDBJ databases">
        <title>Pygocentrus nattereri (red-bellied piranha) genome, fPygNat1, primary haplotype.</title>
        <authorList>
            <person name="Myers G."/>
            <person name="Meyer A."/>
            <person name="Karagic N."/>
            <person name="Pippel M."/>
            <person name="Winkler S."/>
            <person name="Tracey A."/>
            <person name="Wood J."/>
            <person name="Formenti G."/>
            <person name="Howe K."/>
            <person name="Fedrigo O."/>
            <person name="Jarvis E.D."/>
        </authorList>
    </citation>
    <scope>NUCLEOTIDE SEQUENCE [LARGE SCALE GENOMIC DNA]</scope>
</reference>
<evidence type="ECO:0000313" key="2">
    <source>
        <dbReference type="Proteomes" id="UP001501920"/>
    </source>
</evidence>
<keyword evidence="2" id="KW-1185">Reference proteome</keyword>